<dbReference type="GO" id="GO:0046872">
    <property type="term" value="F:metal ion binding"/>
    <property type="evidence" value="ECO:0007669"/>
    <property type="project" value="UniProtKB-KW"/>
</dbReference>
<dbReference type="Gene3D" id="3.40.50.970">
    <property type="match status" value="1"/>
</dbReference>
<keyword evidence="9" id="KW-0408">Iron</keyword>
<evidence type="ECO:0000256" key="11">
    <source>
        <dbReference type="ARBA" id="ARBA00023052"/>
    </source>
</evidence>
<dbReference type="InterPro" id="IPR004042">
    <property type="entry name" value="Intein_endonuc_central"/>
</dbReference>
<comment type="cofactor">
    <cofactor evidence="3">
        <name>[4Fe-4S] cluster</name>
        <dbReference type="ChEBI" id="CHEBI:49883"/>
    </cofactor>
</comment>
<keyword evidence="6" id="KW-0460">Magnesium</keyword>
<dbReference type="SUPFAM" id="SSF51294">
    <property type="entry name" value="Hedgehog/intein (Hint) domain"/>
    <property type="match status" value="1"/>
</dbReference>
<dbReference type="InterPro" id="IPR030934">
    <property type="entry name" value="Intein_C"/>
</dbReference>
<dbReference type="GO" id="GO:0045333">
    <property type="term" value="P:cellular respiration"/>
    <property type="evidence" value="ECO:0007669"/>
    <property type="project" value="UniProtKB-ARBA"/>
</dbReference>
<accession>A0A812F1P8</accession>
<keyword evidence="4" id="KW-0479">Metal-binding</keyword>
<feature type="domain" description="DOD-type homing endonuclease" evidence="12">
    <location>
        <begin position="157"/>
        <end position="289"/>
    </location>
</feature>
<name>A0A812F1P8_9ARCH</name>
<evidence type="ECO:0000256" key="6">
    <source>
        <dbReference type="ARBA" id="ARBA00022842"/>
    </source>
</evidence>
<gene>
    <name evidence="13" type="ORF">NUZ5A_10053</name>
</gene>
<evidence type="ECO:0000256" key="4">
    <source>
        <dbReference type="ARBA" id="ARBA00022723"/>
    </source>
</evidence>
<dbReference type="GO" id="GO:0051536">
    <property type="term" value="F:iron-sulfur cluster binding"/>
    <property type="evidence" value="ECO:0007669"/>
    <property type="project" value="UniProtKB-KW"/>
</dbReference>
<dbReference type="SUPFAM" id="SSF55608">
    <property type="entry name" value="Homing endonucleases"/>
    <property type="match status" value="1"/>
</dbReference>
<dbReference type="InterPro" id="IPR003587">
    <property type="entry name" value="Hint_dom_N"/>
</dbReference>
<keyword evidence="10" id="KW-0411">Iron-sulfur</keyword>
<dbReference type="SMART" id="SM00306">
    <property type="entry name" value="HintN"/>
    <property type="match status" value="1"/>
</dbReference>
<keyword evidence="8" id="KW-0560">Oxidoreductase</keyword>
<dbReference type="InterPro" id="IPR011766">
    <property type="entry name" value="TPP_enzyme_TPP-bd"/>
</dbReference>
<dbReference type="PROSITE" id="PS50819">
    <property type="entry name" value="INTEIN_ENDONUCLEASE"/>
    <property type="match status" value="1"/>
</dbReference>
<dbReference type="Proteomes" id="UP000655759">
    <property type="component" value="Unassembled WGS sequence"/>
</dbReference>
<dbReference type="AlphaFoldDB" id="A0A812F1P8"/>
<dbReference type="InterPro" id="IPR004860">
    <property type="entry name" value="LAGLIDADG_dom"/>
</dbReference>
<dbReference type="Pfam" id="PF12367">
    <property type="entry name" value="PFO_beta_C"/>
    <property type="match status" value="1"/>
</dbReference>
<dbReference type="InterPro" id="IPR027434">
    <property type="entry name" value="Homing_endonucl"/>
</dbReference>
<evidence type="ECO:0000256" key="10">
    <source>
        <dbReference type="ARBA" id="ARBA00023014"/>
    </source>
</evidence>
<reference evidence="13" key="1">
    <citation type="submission" date="2021-02" db="EMBL/GenBank/DDBJ databases">
        <authorList>
            <person name="Han P."/>
        </authorList>
    </citation>
    <scope>NUCLEOTIDE SEQUENCE</scope>
    <source>
        <strain evidence="13">Candidatus Nitrosotenuis uzonensis 5A</strain>
    </source>
</reference>
<evidence type="ECO:0000256" key="7">
    <source>
        <dbReference type="ARBA" id="ARBA00023000"/>
    </source>
</evidence>
<dbReference type="Gene3D" id="3.10.28.10">
    <property type="entry name" value="Homing endonucleases"/>
    <property type="match status" value="1"/>
</dbReference>
<dbReference type="GO" id="GO:0016625">
    <property type="term" value="F:oxidoreductase activity, acting on the aldehyde or oxo group of donors, iron-sulfur protein as acceptor"/>
    <property type="evidence" value="ECO:0007669"/>
    <property type="project" value="UniProtKB-ARBA"/>
</dbReference>
<dbReference type="Pfam" id="PF14890">
    <property type="entry name" value="Intein_splicing"/>
    <property type="match status" value="1"/>
</dbReference>
<dbReference type="GO" id="GO:0030976">
    <property type="term" value="F:thiamine pyrophosphate binding"/>
    <property type="evidence" value="ECO:0007669"/>
    <property type="project" value="InterPro"/>
</dbReference>
<comment type="cofactor">
    <cofactor evidence="1">
        <name>Mg(2+)</name>
        <dbReference type="ChEBI" id="CHEBI:18420"/>
    </cofactor>
</comment>
<evidence type="ECO:0000259" key="12">
    <source>
        <dbReference type="PROSITE" id="PS50819"/>
    </source>
</evidence>
<evidence type="ECO:0000256" key="8">
    <source>
        <dbReference type="ARBA" id="ARBA00023002"/>
    </source>
</evidence>
<sequence length="684" mass="77276">MELNLGDYKTDVHNDWCPGCVLPDTLIHCNPSVKQIQQVSVGERVLGRDGFYHKVSEVMAHIHRGKVFKIMTKFFGPTYLTDEHPVLIVRREHPKLRNKNFDAIWTRADQIKEKDYLVYPIQKEELDREYIQVDYKLKDTLSKLSDKIPLNDDVLRMFGYYIAEGYVHGRSVCFTFNSRELEFLNDVENTMLHVFGLRGTRKTKRNATTIAFHCAPLGRVFLEWFGQKALDKKIPHFAMLLPAEKQKSLIKGVWRGDGWISTKQLRGNFKTVSKTLSEQLKTLLLRQGVVPTVSVNKKYGIHKESYSIQVVNDRDFAILCKVIDEKLEQKLHTGKPTSSIITPDYMLIPVRKIESFDYDGPVYNLEVDDVNSYVSENAILHNCGDFGIVNAIQMSLSEMQIPRHKAAIFSGIGCSGKTSHFINVYGVHTLHGRVLTFAQGAKLANPDMEIIAVGGDGDGLGIGAGHFVAAGRRNLDMTYIIFNNGVYGLTKGQASPTLKLGEKTKSLPTPNTNYNVNPIGLAIASGFTFVARGYAYDVRHLKDLIVAAVQHKGLAFLDVLQPCPTYNDINTRDWYAGMDRVDEMTKKPQPRTYHLEDTGYDPVVHYGSETELNEKLAQALIKSLEWDTKIPTGIFYKNEVISQYDKRIMDKIPNYLENYPAIQTISANGRPTTDISPILDSLSI</sequence>
<keyword evidence="7" id="KW-0651">Protein splicing</keyword>
<evidence type="ECO:0000256" key="2">
    <source>
        <dbReference type="ARBA" id="ARBA00001964"/>
    </source>
</evidence>
<comment type="caution">
    <text evidence="13">The sequence shown here is derived from an EMBL/GenBank/DDBJ whole genome shotgun (WGS) entry which is preliminary data.</text>
</comment>
<evidence type="ECO:0000256" key="9">
    <source>
        <dbReference type="ARBA" id="ARBA00023004"/>
    </source>
</evidence>
<dbReference type="NCBIfam" id="TIGR02177">
    <property type="entry name" value="PorB_KorB"/>
    <property type="match status" value="1"/>
</dbReference>
<organism evidence="13 14">
    <name type="scientific">Candidatus Nitrosotenuis uzonensis</name>
    <dbReference type="NCBI Taxonomy" id="1407055"/>
    <lineage>
        <taxon>Archaea</taxon>
        <taxon>Nitrososphaerota</taxon>
        <taxon>Candidatus Nitrosotenuis</taxon>
    </lineage>
</organism>
<dbReference type="PROSITE" id="PS50818">
    <property type="entry name" value="INTEIN_C_TER"/>
    <property type="match status" value="1"/>
</dbReference>
<dbReference type="PANTHER" id="PTHR48084:SF2">
    <property type="entry name" value="PYRUVATE FERREDOXIN_FLAVODOXIN OXIDOREDUCTASE, BETA SUBUNIT"/>
    <property type="match status" value="1"/>
</dbReference>
<dbReference type="SUPFAM" id="SSF52518">
    <property type="entry name" value="Thiamin diphosphate-binding fold (THDP-binding)"/>
    <property type="match status" value="1"/>
</dbReference>
<evidence type="ECO:0000256" key="5">
    <source>
        <dbReference type="ARBA" id="ARBA00022813"/>
    </source>
</evidence>
<dbReference type="Pfam" id="PF14528">
    <property type="entry name" value="LAGLIDADG_3"/>
    <property type="match status" value="1"/>
</dbReference>
<dbReference type="InterPro" id="IPR036844">
    <property type="entry name" value="Hint_dom_sf"/>
</dbReference>
<dbReference type="PANTHER" id="PTHR48084">
    <property type="entry name" value="2-OXOGLUTARATE OXIDOREDUCTASE SUBUNIT KORB-RELATED"/>
    <property type="match status" value="1"/>
</dbReference>
<dbReference type="NCBIfam" id="TIGR01443">
    <property type="entry name" value="intein_Cterm"/>
    <property type="match status" value="1"/>
</dbReference>
<dbReference type="GO" id="GO:0006082">
    <property type="term" value="P:organic acid metabolic process"/>
    <property type="evidence" value="ECO:0007669"/>
    <property type="project" value="UniProtKB-ARBA"/>
</dbReference>
<protein>
    <submittedName>
        <fullName evidence="13">Pyruvate ferredoxin/flavodoxin oxidoreductase, beta subunit</fullName>
    </submittedName>
</protein>
<keyword evidence="11" id="KW-0786">Thiamine pyrophosphate</keyword>
<dbReference type="Pfam" id="PF02775">
    <property type="entry name" value="TPP_enzyme_C"/>
    <property type="match status" value="1"/>
</dbReference>
<dbReference type="InterPro" id="IPR006142">
    <property type="entry name" value="INTEIN"/>
</dbReference>
<proteinExistence type="predicted"/>
<dbReference type="Gene3D" id="2.170.16.10">
    <property type="entry name" value="Hedgehog/Intein (Hint) domain"/>
    <property type="match status" value="1"/>
</dbReference>
<dbReference type="GO" id="GO:0016539">
    <property type="term" value="P:intein-mediated protein splicing"/>
    <property type="evidence" value="ECO:0007669"/>
    <property type="project" value="InterPro"/>
</dbReference>
<comment type="cofactor">
    <cofactor evidence="2">
        <name>thiamine diphosphate</name>
        <dbReference type="ChEBI" id="CHEBI:58937"/>
    </cofactor>
</comment>
<dbReference type="InterPro" id="IPR051457">
    <property type="entry name" value="2-oxoacid:Fd_oxidoreductase"/>
</dbReference>
<evidence type="ECO:0000313" key="13">
    <source>
        <dbReference type="EMBL" id="CAE6484668.1"/>
    </source>
</evidence>
<dbReference type="PRINTS" id="PR00379">
    <property type="entry name" value="INTEIN"/>
</dbReference>
<evidence type="ECO:0000256" key="1">
    <source>
        <dbReference type="ARBA" id="ARBA00001946"/>
    </source>
</evidence>
<evidence type="ECO:0000313" key="14">
    <source>
        <dbReference type="Proteomes" id="UP000655759"/>
    </source>
</evidence>
<dbReference type="InterPro" id="IPR029061">
    <property type="entry name" value="THDP-binding"/>
</dbReference>
<dbReference type="GO" id="GO:0004519">
    <property type="term" value="F:endonuclease activity"/>
    <property type="evidence" value="ECO:0007669"/>
    <property type="project" value="InterPro"/>
</dbReference>
<dbReference type="CDD" id="cd03375">
    <property type="entry name" value="TPP_OGFOR"/>
    <property type="match status" value="1"/>
</dbReference>
<evidence type="ECO:0000256" key="3">
    <source>
        <dbReference type="ARBA" id="ARBA00001966"/>
    </source>
</evidence>
<dbReference type="CDD" id="cd00081">
    <property type="entry name" value="Hint"/>
    <property type="match status" value="1"/>
</dbReference>
<dbReference type="InterPro" id="IPR011896">
    <property type="entry name" value="OFOB"/>
</dbReference>
<dbReference type="GO" id="GO:0044272">
    <property type="term" value="P:sulfur compound biosynthetic process"/>
    <property type="evidence" value="ECO:0007669"/>
    <property type="project" value="UniProtKB-ARBA"/>
</dbReference>
<keyword evidence="5" id="KW-0068">Autocatalytic cleavage</keyword>
<dbReference type="InterPro" id="IPR032686">
    <property type="entry name" value="PFO_beta_C"/>
</dbReference>
<dbReference type="EMBL" id="CAJNAQ010000001">
    <property type="protein sequence ID" value="CAE6484668.1"/>
    <property type="molecule type" value="Genomic_DNA"/>
</dbReference>
<keyword evidence="13" id="KW-0670">Pyruvate</keyword>